<gene>
    <name evidence="1" type="ORF">NCTC10038_00866</name>
</gene>
<name>A0A3M3XVJ3_PSEFL</name>
<accession>A0A3M3XVJ3</accession>
<dbReference type="Proteomes" id="UP000248640">
    <property type="component" value="Chromosome 1"/>
</dbReference>
<proteinExistence type="predicted"/>
<protein>
    <submittedName>
        <fullName evidence="1">Uncharacterized protein</fullName>
    </submittedName>
</protein>
<dbReference type="EMBL" id="LS483372">
    <property type="protein sequence ID" value="SQF89484.1"/>
    <property type="molecule type" value="Genomic_DNA"/>
</dbReference>
<organism evidence="1 2">
    <name type="scientific">Pseudomonas fluorescens</name>
    <dbReference type="NCBI Taxonomy" id="294"/>
    <lineage>
        <taxon>Bacteria</taxon>
        <taxon>Pseudomonadati</taxon>
        <taxon>Pseudomonadota</taxon>
        <taxon>Gammaproteobacteria</taxon>
        <taxon>Pseudomonadales</taxon>
        <taxon>Pseudomonadaceae</taxon>
        <taxon>Pseudomonas</taxon>
    </lineage>
</organism>
<evidence type="ECO:0000313" key="1">
    <source>
        <dbReference type="EMBL" id="SQF89484.1"/>
    </source>
</evidence>
<evidence type="ECO:0000313" key="2">
    <source>
        <dbReference type="Proteomes" id="UP000248640"/>
    </source>
</evidence>
<reference evidence="1 2" key="1">
    <citation type="submission" date="2018-06" db="EMBL/GenBank/DDBJ databases">
        <authorList>
            <consortium name="Pathogen Informatics"/>
            <person name="Doyle S."/>
        </authorList>
    </citation>
    <scope>NUCLEOTIDE SEQUENCE [LARGE SCALE GENOMIC DNA]</scope>
    <source>
        <strain evidence="1 2">NCTC10038</strain>
    </source>
</reference>
<dbReference type="GeneID" id="61636865"/>
<dbReference type="RefSeq" id="WP_084375872.1">
    <property type="nucleotide sequence ID" value="NZ_CBCRXZ010000047.1"/>
</dbReference>
<sequence length="106" mass="11734">MSEDLSEEETRLALFGPADNAIQAPPVTAKSTAVMPKPSPMYRPKARAHSPRLRVTLHVSKEFEGNVEVFSYDANTLSTLVAEQEAKSAAKNKKFKYFHVISVNTI</sequence>
<dbReference type="AlphaFoldDB" id="A0A3M3XVJ3"/>